<dbReference type="EMBL" id="GL870969">
    <property type="protein sequence ID" value="EGC38797.1"/>
    <property type="molecule type" value="Genomic_DNA"/>
</dbReference>
<dbReference type="SUPFAM" id="SSF50685">
    <property type="entry name" value="Barwin-like endoglucanases"/>
    <property type="match status" value="1"/>
</dbReference>
<comment type="similarity">
    <text evidence="1">Belongs to the expansin family. Expansin A subfamily.</text>
</comment>
<dbReference type="OMA" id="SKECCET"/>
<dbReference type="Proteomes" id="UP000001064">
    <property type="component" value="Unassembled WGS sequence"/>
</dbReference>
<keyword evidence="3" id="KW-1015">Disulfide bond</keyword>
<keyword evidence="8" id="KW-1185">Reference proteome</keyword>
<feature type="chain" id="PRO_5003264996" description="Expansin-like EG45 domain-containing protein" evidence="5">
    <location>
        <begin position="20"/>
        <end position="409"/>
    </location>
</feature>
<protein>
    <recommendedName>
        <fullName evidence="6">Expansin-like EG45 domain-containing protein</fullName>
    </recommendedName>
</protein>
<evidence type="ECO:0000256" key="1">
    <source>
        <dbReference type="ARBA" id="ARBA00005392"/>
    </source>
</evidence>
<dbReference type="KEGG" id="dpp:DICPUDRAFT_53119"/>
<dbReference type="GeneID" id="10506550"/>
<reference evidence="8" key="1">
    <citation type="journal article" date="2011" name="Genome Biol.">
        <title>Comparative genomics of the social amoebae Dictyostelium discoideum and Dictyostelium purpureum.</title>
        <authorList>
            <consortium name="US DOE Joint Genome Institute (JGI-PGF)"/>
            <person name="Sucgang R."/>
            <person name="Kuo A."/>
            <person name="Tian X."/>
            <person name="Salerno W."/>
            <person name="Parikh A."/>
            <person name="Feasley C.L."/>
            <person name="Dalin E."/>
            <person name="Tu H."/>
            <person name="Huang E."/>
            <person name="Barry K."/>
            <person name="Lindquist E."/>
            <person name="Shapiro H."/>
            <person name="Bruce D."/>
            <person name="Schmutz J."/>
            <person name="Salamov A."/>
            <person name="Fey P."/>
            <person name="Gaudet P."/>
            <person name="Anjard C."/>
            <person name="Babu M.M."/>
            <person name="Basu S."/>
            <person name="Bushmanova Y."/>
            <person name="van der Wel H."/>
            <person name="Katoh-Kurasawa M."/>
            <person name="Dinh C."/>
            <person name="Coutinho P.M."/>
            <person name="Saito T."/>
            <person name="Elias M."/>
            <person name="Schaap P."/>
            <person name="Kay R.R."/>
            <person name="Henrissat B."/>
            <person name="Eichinger L."/>
            <person name="Rivero F."/>
            <person name="Putnam N.H."/>
            <person name="West C.M."/>
            <person name="Loomis W.F."/>
            <person name="Chisholm R.L."/>
            <person name="Shaulsky G."/>
            <person name="Strassmann J.E."/>
            <person name="Queller D.C."/>
            <person name="Kuspa A."/>
            <person name="Grigoriev I.V."/>
        </authorList>
    </citation>
    <scope>NUCLEOTIDE SEQUENCE [LARGE SCALE GENOMIC DNA]</scope>
    <source>
        <strain evidence="8">QSDP1</strain>
    </source>
</reference>
<dbReference type="PANTHER" id="PTHR31836:SF11">
    <property type="entry name" value="EXPANSIN-LIKE PROTEIN 8-RELATED"/>
    <property type="match status" value="1"/>
</dbReference>
<evidence type="ECO:0000313" key="7">
    <source>
        <dbReference type="EMBL" id="EGC38797.1"/>
    </source>
</evidence>
<sequence>MRICIYLLVFIISLNFVLGDYEKLSQCGKAWAVPNGGKSSDGGQCGLPPPGIGTAALNVFGFNGGNRCGECYELTGPLGSTVVMVTDGCDAGDACKQNKLFNFIISEKDFNKIGNSTAYGNIYSLGYQRVSCGFQGNIKATFGGGKSGGKLDYSYYFTVAFSNYNIGIKQVQLMGLNMPRASILKRDLGKFNWNQGQGGNSYKLQFPATLIVTANDGQVISFKFNRPPAGVSIDTRKQFENKGDPKISKSTCLMAMAPEYVYQESLELGWASYFSWKYTYINISSHETGKKVALKKNCIQTELESYGGLQFTREGGFPTKYIKAVSFTVRAAPPTENLQVYFGLLGSYTVPGPIGWDWEEITIPISKLKPNPIEYNLVFYNNQEEKSALWIDNIKFTYSISTPKQAIVV</sequence>
<dbReference type="Gene3D" id="2.60.120.430">
    <property type="entry name" value="Galactose-binding lectin"/>
    <property type="match status" value="1"/>
</dbReference>
<evidence type="ECO:0000256" key="5">
    <source>
        <dbReference type="SAM" id="SignalP"/>
    </source>
</evidence>
<evidence type="ECO:0000313" key="8">
    <source>
        <dbReference type="Proteomes" id="UP000001064"/>
    </source>
</evidence>
<gene>
    <name evidence="7" type="ORF">DICPUDRAFT_53119</name>
</gene>
<dbReference type="PROSITE" id="PS50842">
    <property type="entry name" value="EXPANSIN_EG45"/>
    <property type="match status" value="1"/>
</dbReference>
<dbReference type="OrthoDB" id="406505at2759"/>
<dbReference type="FunCoup" id="F0ZB85">
    <property type="interactions" value="743"/>
</dbReference>
<dbReference type="PANTHER" id="PTHR31836">
    <property type="match status" value="1"/>
</dbReference>
<dbReference type="eggNOG" id="ENOG502RH4J">
    <property type="taxonomic scope" value="Eukaryota"/>
</dbReference>
<dbReference type="VEuPathDB" id="AmoebaDB:DICPUDRAFT_53119"/>
<name>F0ZB85_DICPU</name>
<dbReference type="CDD" id="cd22271">
    <property type="entry name" value="DPBB_EXP_N-like"/>
    <property type="match status" value="1"/>
</dbReference>
<evidence type="ECO:0000256" key="4">
    <source>
        <dbReference type="ARBA" id="ARBA00023180"/>
    </source>
</evidence>
<dbReference type="InterPro" id="IPR007112">
    <property type="entry name" value="Expansin/allergen_DPBB_dom"/>
</dbReference>
<dbReference type="InterPro" id="IPR036908">
    <property type="entry name" value="RlpA-like_sf"/>
</dbReference>
<dbReference type="InterPro" id="IPR051477">
    <property type="entry name" value="Expansin_CellWall"/>
</dbReference>
<feature type="signal peptide" evidence="5">
    <location>
        <begin position="1"/>
        <end position="19"/>
    </location>
</feature>
<keyword evidence="2 5" id="KW-0732">Signal</keyword>
<organism evidence="7 8">
    <name type="scientific">Dictyostelium purpureum</name>
    <name type="common">Slime mold</name>
    <dbReference type="NCBI Taxonomy" id="5786"/>
    <lineage>
        <taxon>Eukaryota</taxon>
        <taxon>Amoebozoa</taxon>
        <taxon>Evosea</taxon>
        <taxon>Eumycetozoa</taxon>
        <taxon>Dictyostelia</taxon>
        <taxon>Dictyosteliales</taxon>
        <taxon>Dictyosteliaceae</taxon>
        <taxon>Dictyostelium</taxon>
    </lineage>
</organism>
<dbReference type="InParanoid" id="F0ZB85"/>
<accession>F0ZB85</accession>
<feature type="domain" description="Expansin-like EG45" evidence="6">
    <location>
        <begin position="42"/>
        <end position="137"/>
    </location>
</feature>
<keyword evidence="4" id="KW-0325">Glycoprotein</keyword>
<evidence type="ECO:0000256" key="3">
    <source>
        <dbReference type="ARBA" id="ARBA00023157"/>
    </source>
</evidence>
<evidence type="ECO:0000259" key="6">
    <source>
        <dbReference type="PROSITE" id="PS50842"/>
    </source>
</evidence>
<proteinExistence type="inferred from homology"/>
<dbReference type="RefSeq" id="XP_003284691.1">
    <property type="nucleotide sequence ID" value="XM_003284643.1"/>
</dbReference>
<dbReference type="AlphaFoldDB" id="F0ZB85"/>
<dbReference type="Gene3D" id="2.40.40.10">
    <property type="entry name" value="RlpA-like domain"/>
    <property type="match status" value="1"/>
</dbReference>
<evidence type="ECO:0000256" key="2">
    <source>
        <dbReference type="ARBA" id="ARBA00022729"/>
    </source>
</evidence>